<dbReference type="InterPro" id="IPR013005">
    <property type="entry name" value="Ribosomal_uL4-like"/>
</dbReference>
<name>A0A0G1F2H8_9BACT</name>
<dbReference type="PATRIC" id="fig|1618585.3.peg.35"/>
<dbReference type="NCBIfam" id="TIGR03953">
    <property type="entry name" value="rplD_bact"/>
    <property type="match status" value="1"/>
</dbReference>
<keyword evidence="3" id="KW-0687">Ribonucleoprotein</keyword>
<dbReference type="Gene3D" id="3.40.1370.10">
    <property type="match status" value="1"/>
</dbReference>
<dbReference type="PANTHER" id="PTHR10746">
    <property type="entry name" value="50S RIBOSOMAL PROTEIN L4"/>
    <property type="match status" value="1"/>
</dbReference>
<keyword evidence="2 6" id="KW-0689">Ribosomal protein</keyword>
<dbReference type="GO" id="GO:0003735">
    <property type="term" value="F:structural constituent of ribosome"/>
    <property type="evidence" value="ECO:0007669"/>
    <property type="project" value="InterPro"/>
</dbReference>
<evidence type="ECO:0000256" key="5">
    <source>
        <dbReference type="ARBA" id="ARBA00035462"/>
    </source>
</evidence>
<dbReference type="PANTHER" id="PTHR10746:SF6">
    <property type="entry name" value="LARGE RIBOSOMAL SUBUNIT PROTEIN UL4M"/>
    <property type="match status" value="1"/>
</dbReference>
<evidence type="ECO:0000313" key="6">
    <source>
        <dbReference type="EMBL" id="KKS81008.1"/>
    </source>
</evidence>
<dbReference type="InterPro" id="IPR023574">
    <property type="entry name" value="Ribosomal_uL4_dom_sf"/>
</dbReference>
<organism evidence="6 7">
    <name type="scientific">Candidatus Woesebacteria bacterium GW2011_GWC1_43_10b</name>
    <dbReference type="NCBI Taxonomy" id="1618585"/>
    <lineage>
        <taxon>Bacteria</taxon>
        <taxon>Candidatus Woeseibacteriota</taxon>
    </lineage>
</organism>
<dbReference type="GO" id="GO:1990904">
    <property type="term" value="C:ribonucleoprotein complex"/>
    <property type="evidence" value="ECO:0007669"/>
    <property type="project" value="UniProtKB-KW"/>
</dbReference>
<dbReference type="AlphaFoldDB" id="A0A0G1F2H8"/>
<dbReference type="Pfam" id="PF00573">
    <property type="entry name" value="Ribosomal_L4"/>
    <property type="match status" value="1"/>
</dbReference>
<sequence length="202" mass="22584">MLKLTVYSPKGTKLKERALPKKFEEKLNTRLLGQAIHVYRDKKHGAFSKVKTRGEVSLTKAKWYRQKGTGRARHGARSAPLFVGGGKAHGPKGIKRELVLPRKMRQKALAIALSLKVKDKKAAAVSDIVKIKKTQEAQALVNKIAAKANKVTLVLSKENKGAAKFFKNIKRVSLAEFSKLNAYEVFFGGFLILDNEIFKREK</sequence>
<dbReference type="Proteomes" id="UP000034611">
    <property type="component" value="Unassembled WGS sequence"/>
</dbReference>
<dbReference type="EMBL" id="LCEY01000002">
    <property type="protein sequence ID" value="KKS81008.1"/>
    <property type="molecule type" value="Genomic_DNA"/>
</dbReference>
<dbReference type="SUPFAM" id="SSF52166">
    <property type="entry name" value="Ribosomal protein L4"/>
    <property type="match status" value="1"/>
</dbReference>
<gene>
    <name evidence="6" type="ORF">UV56_C0002G0013</name>
</gene>
<evidence type="ECO:0000313" key="7">
    <source>
        <dbReference type="Proteomes" id="UP000034611"/>
    </source>
</evidence>
<evidence type="ECO:0000256" key="4">
    <source>
        <dbReference type="ARBA" id="ARBA00035244"/>
    </source>
</evidence>
<reference evidence="6 7" key="1">
    <citation type="journal article" date="2015" name="Nature">
        <title>rRNA introns, odd ribosomes, and small enigmatic genomes across a large radiation of phyla.</title>
        <authorList>
            <person name="Brown C.T."/>
            <person name="Hug L.A."/>
            <person name="Thomas B.C."/>
            <person name="Sharon I."/>
            <person name="Castelle C.J."/>
            <person name="Singh A."/>
            <person name="Wilkins M.J."/>
            <person name="Williams K.H."/>
            <person name="Banfield J.F."/>
        </authorList>
    </citation>
    <scope>NUCLEOTIDE SEQUENCE [LARGE SCALE GENOMIC DNA]</scope>
</reference>
<dbReference type="InterPro" id="IPR002136">
    <property type="entry name" value="Ribosomal_uL4"/>
</dbReference>
<dbReference type="GO" id="GO:0006412">
    <property type="term" value="P:translation"/>
    <property type="evidence" value="ECO:0007669"/>
    <property type="project" value="InterPro"/>
</dbReference>
<dbReference type="GO" id="GO:0005840">
    <property type="term" value="C:ribosome"/>
    <property type="evidence" value="ECO:0007669"/>
    <property type="project" value="UniProtKB-KW"/>
</dbReference>
<evidence type="ECO:0000256" key="3">
    <source>
        <dbReference type="ARBA" id="ARBA00023274"/>
    </source>
</evidence>
<comment type="similarity">
    <text evidence="1">Belongs to the universal ribosomal protein uL4 family.</text>
</comment>
<accession>A0A0G1F2H8</accession>
<proteinExistence type="inferred from homology"/>
<evidence type="ECO:0000256" key="2">
    <source>
        <dbReference type="ARBA" id="ARBA00022980"/>
    </source>
</evidence>
<comment type="caution">
    <text evidence="6">The sequence shown here is derived from an EMBL/GenBank/DDBJ whole genome shotgun (WGS) entry which is preliminary data.</text>
</comment>
<evidence type="ECO:0000256" key="1">
    <source>
        <dbReference type="ARBA" id="ARBA00010528"/>
    </source>
</evidence>
<protein>
    <recommendedName>
        <fullName evidence="4">Large ribosomal subunit protein uL4</fullName>
    </recommendedName>
    <alternativeName>
        <fullName evidence="5">50S ribosomal protein L4</fullName>
    </alternativeName>
</protein>